<dbReference type="PANTHER" id="PTHR35010:SF4">
    <property type="entry name" value="BLL5781 PROTEIN"/>
    <property type="match status" value="1"/>
</dbReference>
<dbReference type="Pfam" id="PF17765">
    <property type="entry name" value="MLTR_LBD"/>
    <property type="match status" value="1"/>
</dbReference>
<dbReference type="KEGG" id="lcae:K3721_07970"/>
<accession>A0A9Q9M4J7</accession>
<feature type="domain" description="HTH cro/C1-type" evidence="1">
    <location>
        <begin position="9"/>
        <end position="63"/>
    </location>
</feature>
<organism evidence="2 3">
    <name type="scientific">Leisingera caerulea</name>
    <name type="common">Phaeobacter caeruleus</name>
    <dbReference type="NCBI Taxonomy" id="506591"/>
    <lineage>
        <taxon>Bacteria</taxon>
        <taxon>Pseudomonadati</taxon>
        <taxon>Pseudomonadota</taxon>
        <taxon>Alphaproteobacteria</taxon>
        <taxon>Rhodobacterales</taxon>
        <taxon>Roseobacteraceae</taxon>
        <taxon>Leisingera</taxon>
    </lineage>
</organism>
<dbReference type="InterPro" id="IPR010982">
    <property type="entry name" value="Lambda_DNA-bd_dom_sf"/>
</dbReference>
<reference evidence="2" key="1">
    <citation type="submission" date="2021-08" db="EMBL/GenBank/DDBJ databases">
        <authorList>
            <person name="Nwanade C."/>
            <person name="Wang M."/>
            <person name="Masoudi A."/>
            <person name="Yu Z."/>
            <person name="Liu J."/>
        </authorList>
    </citation>
    <scope>NUCLEOTIDE SEQUENCE</scope>
    <source>
        <strain evidence="2">S122</strain>
    </source>
</reference>
<proteinExistence type="predicted"/>
<dbReference type="InterPro" id="IPR041413">
    <property type="entry name" value="MLTR_LBD"/>
</dbReference>
<evidence type="ECO:0000313" key="2">
    <source>
        <dbReference type="EMBL" id="UWQ55464.1"/>
    </source>
</evidence>
<dbReference type="EMBL" id="CP081070">
    <property type="protein sequence ID" value="UWQ55464.1"/>
    <property type="molecule type" value="Genomic_DNA"/>
</dbReference>
<dbReference type="SUPFAM" id="SSF47413">
    <property type="entry name" value="lambda repressor-like DNA-binding domains"/>
    <property type="match status" value="1"/>
</dbReference>
<dbReference type="SMART" id="SM00530">
    <property type="entry name" value="HTH_XRE"/>
    <property type="match status" value="1"/>
</dbReference>
<dbReference type="AlphaFoldDB" id="A0A9Q9M4J7"/>
<protein>
    <submittedName>
        <fullName evidence="2">Helix-turn-helix transcriptional regulator</fullName>
    </submittedName>
</protein>
<name>A0A9Q9M4J7_LEICA</name>
<evidence type="ECO:0000313" key="3">
    <source>
        <dbReference type="Proteomes" id="UP001058713"/>
    </source>
</evidence>
<dbReference type="Pfam" id="PF01381">
    <property type="entry name" value="HTH_3"/>
    <property type="match status" value="1"/>
</dbReference>
<dbReference type="InterPro" id="IPR001387">
    <property type="entry name" value="Cro/C1-type_HTH"/>
</dbReference>
<sequence length="264" mass="28133">MAEGFGAVLKKWRGLRRMSQMELALQAGVSARHLSFLESGRSRPSRGMVLRLSDELQMPGGARNQLLTAAGLAPAHVSRDLNDAELAPLWQAAEQMLAAHAPYPAMMIDRHWRLLDLNRAAAAMLGSAGISRGSSLLEALLGNAALRAALDNLEEVERHSLARLRTELAHFCADPVLEQAVARLQANVAASEALQQGLLPAVIPARYRMGGQVLSFFSTITQFGGTGDLAMSELRIEMLFPADGATRDVLEAMAGQGAADSAGG</sequence>
<dbReference type="PANTHER" id="PTHR35010">
    <property type="entry name" value="BLL4672 PROTEIN-RELATED"/>
    <property type="match status" value="1"/>
</dbReference>
<dbReference type="GO" id="GO:0003677">
    <property type="term" value="F:DNA binding"/>
    <property type="evidence" value="ECO:0007669"/>
    <property type="project" value="InterPro"/>
</dbReference>
<dbReference type="RefSeq" id="WP_259972442.1">
    <property type="nucleotide sequence ID" value="NZ_CP081070.1"/>
</dbReference>
<dbReference type="PROSITE" id="PS50943">
    <property type="entry name" value="HTH_CROC1"/>
    <property type="match status" value="1"/>
</dbReference>
<dbReference type="Gene3D" id="3.30.450.180">
    <property type="match status" value="1"/>
</dbReference>
<dbReference type="CDD" id="cd00093">
    <property type="entry name" value="HTH_XRE"/>
    <property type="match status" value="1"/>
</dbReference>
<evidence type="ECO:0000259" key="1">
    <source>
        <dbReference type="PROSITE" id="PS50943"/>
    </source>
</evidence>
<dbReference type="Proteomes" id="UP001058713">
    <property type="component" value="Chromosome"/>
</dbReference>
<dbReference type="Gene3D" id="1.10.260.40">
    <property type="entry name" value="lambda repressor-like DNA-binding domains"/>
    <property type="match status" value="1"/>
</dbReference>
<gene>
    <name evidence="2" type="ORF">K3721_07970</name>
</gene>